<organism evidence="1 2">
    <name type="scientific">Microvirga aerophila</name>
    <dbReference type="NCBI Taxonomy" id="670291"/>
    <lineage>
        <taxon>Bacteria</taxon>
        <taxon>Pseudomonadati</taxon>
        <taxon>Pseudomonadota</taxon>
        <taxon>Alphaproteobacteria</taxon>
        <taxon>Hyphomicrobiales</taxon>
        <taxon>Methylobacteriaceae</taxon>
        <taxon>Microvirga</taxon>
    </lineage>
</organism>
<accession>A0A512C1K4</accession>
<protein>
    <submittedName>
        <fullName evidence="1">Uncharacterized protein</fullName>
    </submittedName>
</protein>
<proteinExistence type="predicted"/>
<comment type="caution">
    <text evidence="1">The sequence shown here is derived from an EMBL/GenBank/DDBJ whole genome shotgun (WGS) entry which is preliminary data.</text>
</comment>
<gene>
    <name evidence="1" type="ORF">MAE02_57690</name>
</gene>
<dbReference type="Proteomes" id="UP000321085">
    <property type="component" value="Unassembled WGS sequence"/>
</dbReference>
<dbReference type="EMBL" id="BJYU01000150">
    <property type="protein sequence ID" value="GEO18073.1"/>
    <property type="molecule type" value="Genomic_DNA"/>
</dbReference>
<keyword evidence="2" id="KW-1185">Reference proteome</keyword>
<name>A0A512C1K4_9HYPH</name>
<evidence type="ECO:0000313" key="2">
    <source>
        <dbReference type="Proteomes" id="UP000321085"/>
    </source>
</evidence>
<sequence length="228" mass="24420">MTVAKVPAFLEVLSGLDGRKRETFVEMALVLRRAGQLPPTKRGLGSNAVDSFMAANFLIAALSDAGPAACPRAVEVYRSLRPRRSGGAGRTVPGLHAVASCATFGEAVEALIERGPQIKADVLRVLGLVYPDVPKDRSLELGAVQIELSVQRPIPYARLSMKVANEVGLHIEEFSAEWTVDMSLVDAGFYRPEMIAAQADKRSVSTIGHRAIFELSELIAEQPAAVAA</sequence>
<evidence type="ECO:0000313" key="1">
    <source>
        <dbReference type="EMBL" id="GEO18073.1"/>
    </source>
</evidence>
<dbReference type="AlphaFoldDB" id="A0A512C1K4"/>
<reference evidence="1 2" key="1">
    <citation type="submission" date="2019-07" db="EMBL/GenBank/DDBJ databases">
        <title>Whole genome shotgun sequence of Microvirga aerophila NBRC 106136.</title>
        <authorList>
            <person name="Hosoyama A."/>
            <person name="Uohara A."/>
            <person name="Ohji S."/>
            <person name="Ichikawa N."/>
        </authorList>
    </citation>
    <scope>NUCLEOTIDE SEQUENCE [LARGE SCALE GENOMIC DNA]</scope>
    <source>
        <strain evidence="1 2">NBRC 106136</strain>
    </source>
</reference>